<reference evidence="1" key="1">
    <citation type="submission" date="2021-12" db="EMBL/GenBank/DDBJ databases">
        <authorList>
            <person name="Rodrigo-Torres L."/>
            <person name="Arahal R. D."/>
            <person name="Lucena T."/>
        </authorList>
    </citation>
    <scope>NUCLEOTIDE SEQUENCE</scope>
    <source>
        <strain evidence="1">CECT 8267</strain>
    </source>
</reference>
<evidence type="ECO:0000313" key="2">
    <source>
        <dbReference type="Proteomes" id="UP000838100"/>
    </source>
</evidence>
<sequence>MKMQLTLNLSSDGSPNYATSPCGRYAWHCKRQIEVKAKSVKPSIASGSQTVR</sequence>
<accession>A0ABN8EIP7</accession>
<gene>
    <name evidence="1" type="ORF">SIN8267_00822</name>
</gene>
<dbReference type="EMBL" id="CAKLPX010000001">
    <property type="protein sequence ID" value="CAH0990727.1"/>
    <property type="molecule type" value="Genomic_DNA"/>
</dbReference>
<comment type="caution">
    <text evidence="1">The sequence shown here is derived from an EMBL/GenBank/DDBJ whole genome shotgun (WGS) entry which is preliminary data.</text>
</comment>
<name>A0ABN8EIP7_9GAMM</name>
<evidence type="ECO:0000313" key="1">
    <source>
        <dbReference type="EMBL" id="CAH0990727.1"/>
    </source>
</evidence>
<dbReference type="Proteomes" id="UP000838100">
    <property type="component" value="Unassembled WGS sequence"/>
</dbReference>
<proteinExistence type="predicted"/>
<keyword evidence="2" id="KW-1185">Reference proteome</keyword>
<protein>
    <submittedName>
        <fullName evidence="1">Uncharacterized protein</fullName>
    </submittedName>
</protein>
<organism evidence="1 2">
    <name type="scientific">Sinobacterium norvegicum</name>
    <dbReference type="NCBI Taxonomy" id="1641715"/>
    <lineage>
        <taxon>Bacteria</taxon>
        <taxon>Pseudomonadati</taxon>
        <taxon>Pseudomonadota</taxon>
        <taxon>Gammaproteobacteria</taxon>
        <taxon>Cellvibrionales</taxon>
        <taxon>Spongiibacteraceae</taxon>
        <taxon>Sinobacterium</taxon>
    </lineage>
</organism>